<name>A0A4C1YZG6_EUMVA</name>
<reference evidence="1 2" key="1">
    <citation type="journal article" date="2019" name="Commun. Biol.">
        <title>The bagworm genome reveals a unique fibroin gene that provides high tensile strength.</title>
        <authorList>
            <person name="Kono N."/>
            <person name="Nakamura H."/>
            <person name="Ohtoshi R."/>
            <person name="Tomita M."/>
            <person name="Numata K."/>
            <person name="Arakawa K."/>
        </authorList>
    </citation>
    <scope>NUCLEOTIDE SEQUENCE [LARGE SCALE GENOMIC DNA]</scope>
</reference>
<accession>A0A4C1YZG6</accession>
<comment type="caution">
    <text evidence="1">The sequence shown here is derived from an EMBL/GenBank/DDBJ whole genome shotgun (WGS) entry which is preliminary data.</text>
</comment>
<evidence type="ECO:0000313" key="1">
    <source>
        <dbReference type="EMBL" id="GBP80009.1"/>
    </source>
</evidence>
<dbReference type="EMBL" id="BGZK01001442">
    <property type="protein sequence ID" value="GBP80009.1"/>
    <property type="molecule type" value="Genomic_DNA"/>
</dbReference>
<dbReference type="AlphaFoldDB" id="A0A4C1YZG6"/>
<organism evidence="1 2">
    <name type="scientific">Eumeta variegata</name>
    <name type="common">Bagworm moth</name>
    <name type="synonym">Eumeta japonica</name>
    <dbReference type="NCBI Taxonomy" id="151549"/>
    <lineage>
        <taxon>Eukaryota</taxon>
        <taxon>Metazoa</taxon>
        <taxon>Ecdysozoa</taxon>
        <taxon>Arthropoda</taxon>
        <taxon>Hexapoda</taxon>
        <taxon>Insecta</taxon>
        <taxon>Pterygota</taxon>
        <taxon>Neoptera</taxon>
        <taxon>Endopterygota</taxon>
        <taxon>Lepidoptera</taxon>
        <taxon>Glossata</taxon>
        <taxon>Ditrysia</taxon>
        <taxon>Tineoidea</taxon>
        <taxon>Psychidae</taxon>
        <taxon>Oiketicinae</taxon>
        <taxon>Eumeta</taxon>
    </lineage>
</organism>
<dbReference type="Proteomes" id="UP000299102">
    <property type="component" value="Unassembled WGS sequence"/>
</dbReference>
<keyword evidence="2" id="KW-1185">Reference proteome</keyword>
<protein>
    <submittedName>
        <fullName evidence="1">Uncharacterized protein</fullName>
    </submittedName>
</protein>
<gene>
    <name evidence="1" type="ORF">EVAR_68363_1</name>
</gene>
<sequence>MEHWLKNGQLLVGFPNHQVGSSFSREISSHGVSLILTRNLKFKKRTDIVDLSAERVVDIGRVELERHFVVSVYRHPHSSYKLSIRESIMDRDL</sequence>
<dbReference type="OrthoDB" id="414730at2759"/>
<proteinExistence type="predicted"/>
<evidence type="ECO:0000313" key="2">
    <source>
        <dbReference type="Proteomes" id="UP000299102"/>
    </source>
</evidence>